<dbReference type="InterPro" id="IPR014755">
    <property type="entry name" value="Cu-Rt/internalin_Ig-like"/>
</dbReference>
<dbReference type="Proteomes" id="UP000273405">
    <property type="component" value="Unassembled WGS sequence"/>
</dbReference>
<dbReference type="InterPro" id="IPR032812">
    <property type="entry name" value="SbsA_Ig"/>
</dbReference>
<dbReference type="AlphaFoldDB" id="A0A3A8MZC6"/>
<evidence type="ECO:0000256" key="1">
    <source>
        <dbReference type="ARBA" id="ARBA00022729"/>
    </source>
</evidence>
<dbReference type="EMBL" id="RAWG01000233">
    <property type="protein sequence ID" value="RKH37588.1"/>
    <property type="molecule type" value="Genomic_DNA"/>
</dbReference>
<evidence type="ECO:0000313" key="4">
    <source>
        <dbReference type="Proteomes" id="UP000273405"/>
    </source>
</evidence>
<feature type="domain" description="SbsA Ig-like" evidence="2">
    <location>
        <begin position="134"/>
        <end position="235"/>
    </location>
</feature>
<dbReference type="InterPro" id="IPR013783">
    <property type="entry name" value="Ig-like_fold"/>
</dbReference>
<dbReference type="Gene3D" id="2.60.40.1220">
    <property type="match status" value="1"/>
</dbReference>
<dbReference type="OrthoDB" id="61209at2"/>
<accession>A0A3A8MZC6</accession>
<sequence length="609" mass="65510">MDPFLLCAGLMKNPKSLLLMLWMMGSACIQVPDLEPGALPDAGSLDARPVSVNWLSPEAGSSTNGTLRVSVEVTGPSPDRVELLVDGTPVGLFSASHSLNWETWSLAEGPHVLAVRATRNSQVFTSPERTVTVDRTLPRMTSQTPANTASFVPAGTAIHATFSEPLLASSVSTQSIQLTVNSAPFSADVSLSGDGRALTISPRTPLPVDSQVAVTIDAAVTDLAGNRVEATSRDWRWMIPSYLLVGEPLLVGSMETSYIDQTSLRIGGDSRPVVAWAQRGSVHVKRWNGDAWEYLGGPLKSGATNNVWDSALQIDTEGRPLVAWIEYFESSINQFHARRWNGTAWESLGTFLNSSLSGGRIDWMDFSSGTQQAPVVAWEERNGSQHQFVLRQWDGSTWVEKALPLPVPRAGNVYSPGFDLDAAGRPVFTFGANDAQGAAVGHVVRWNGSTWQDISEGLEGFPTARVFHPDGSLLVGVTARVEGRWRPLVKRWNGSAWLAVGGPVDSDFSTHGRALNGIVVDAQGLPMALLTEVHTQPGTSSTVGQVRQWTGDRWEDVSGVLRPAPGMWKQGLPSLALSADRAPVIAWLEGTDPALANSVSAVHVHRVNQ</sequence>
<gene>
    <name evidence="3" type="ORF">D7X12_29050</name>
</gene>
<name>A0A3A8MZC6_9BACT</name>
<comment type="caution">
    <text evidence="3">The sequence shown here is derived from an EMBL/GenBank/DDBJ whole genome shotgun (WGS) entry which is preliminary data.</text>
</comment>
<dbReference type="Gene3D" id="2.60.40.10">
    <property type="entry name" value="Immunoglobulins"/>
    <property type="match status" value="1"/>
</dbReference>
<organism evidence="3 4">
    <name type="scientific">Corallococcus sicarius</name>
    <dbReference type="NCBI Taxonomy" id="2316726"/>
    <lineage>
        <taxon>Bacteria</taxon>
        <taxon>Pseudomonadati</taxon>
        <taxon>Myxococcota</taxon>
        <taxon>Myxococcia</taxon>
        <taxon>Myxococcales</taxon>
        <taxon>Cystobacterineae</taxon>
        <taxon>Myxococcaceae</taxon>
        <taxon>Corallococcus</taxon>
    </lineage>
</organism>
<reference evidence="4" key="1">
    <citation type="submission" date="2018-09" db="EMBL/GenBank/DDBJ databases">
        <authorList>
            <person name="Livingstone P.G."/>
            <person name="Whitworth D.E."/>
        </authorList>
    </citation>
    <scope>NUCLEOTIDE SEQUENCE [LARGE SCALE GENOMIC DNA]</scope>
    <source>
        <strain evidence="4">CA040B</strain>
    </source>
</reference>
<dbReference type="Pfam" id="PF17957">
    <property type="entry name" value="Big_7"/>
    <property type="match status" value="1"/>
</dbReference>
<evidence type="ECO:0000259" key="2">
    <source>
        <dbReference type="Pfam" id="PF13205"/>
    </source>
</evidence>
<dbReference type="RefSeq" id="WP_120628512.1">
    <property type="nucleotide sequence ID" value="NZ_RAWG01000233.1"/>
</dbReference>
<keyword evidence="4" id="KW-1185">Reference proteome</keyword>
<proteinExistence type="predicted"/>
<keyword evidence="1" id="KW-0732">Signal</keyword>
<evidence type="ECO:0000313" key="3">
    <source>
        <dbReference type="EMBL" id="RKH37588.1"/>
    </source>
</evidence>
<protein>
    <recommendedName>
        <fullName evidence="2">SbsA Ig-like domain-containing protein</fullName>
    </recommendedName>
</protein>
<dbReference type="Pfam" id="PF13205">
    <property type="entry name" value="Big_5"/>
    <property type="match status" value="1"/>
</dbReference>